<keyword evidence="10" id="KW-0408">Iron</keyword>
<dbReference type="InterPro" id="IPR005839">
    <property type="entry name" value="Methylthiotransferase"/>
</dbReference>
<evidence type="ECO:0000256" key="13">
    <source>
        <dbReference type="ARBA" id="ARBA00051661"/>
    </source>
</evidence>
<evidence type="ECO:0000259" key="15">
    <source>
        <dbReference type="PROSITE" id="PS50926"/>
    </source>
</evidence>
<dbReference type="GO" id="GO:0035598">
    <property type="term" value="F:tRNA (N(6)-L-threonylcarbamoyladenosine(37)-C(2))-methylthiotransferase activity"/>
    <property type="evidence" value="ECO:0007669"/>
    <property type="project" value="UniProtKB-EC"/>
</dbReference>
<keyword evidence="14" id="KW-0812">Transmembrane</keyword>
<evidence type="ECO:0000259" key="17">
    <source>
        <dbReference type="PROSITE" id="PS51918"/>
    </source>
</evidence>
<evidence type="ECO:0000256" key="4">
    <source>
        <dbReference type="ARBA" id="ARBA00013273"/>
    </source>
</evidence>
<evidence type="ECO:0000313" key="18">
    <source>
        <dbReference type="EMBL" id="KKM18643.1"/>
    </source>
</evidence>
<dbReference type="PROSITE" id="PS50926">
    <property type="entry name" value="TRAM"/>
    <property type="match status" value="1"/>
</dbReference>
<dbReference type="Gene3D" id="3.80.30.20">
    <property type="entry name" value="tm_1862 like domain"/>
    <property type="match status" value="1"/>
</dbReference>
<feature type="transmembrane region" description="Helical" evidence="14">
    <location>
        <begin position="69"/>
        <end position="91"/>
    </location>
</feature>
<comment type="function">
    <text evidence="2">Catalyzes the methylthiolation of N6-threonylcarbamoyladenosine (t(6)A), leading to the formation of 2-methylthio-N6-threonylcarbamoyladenosine (ms(2)t(6)A) at position 37 in tRNAs that read codons beginning with adenine.</text>
</comment>
<evidence type="ECO:0000256" key="1">
    <source>
        <dbReference type="ARBA" id="ARBA00001966"/>
    </source>
</evidence>
<dbReference type="GO" id="GO:0046872">
    <property type="term" value="F:metal ion binding"/>
    <property type="evidence" value="ECO:0007669"/>
    <property type="project" value="UniProtKB-KW"/>
</dbReference>
<dbReference type="NCBIfam" id="TIGR00089">
    <property type="entry name" value="MiaB/RimO family radical SAM methylthiotransferase"/>
    <property type="match status" value="1"/>
</dbReference>
<dbReference type="Pfam" id="PF04055">
    <property type="entry name" value="Radical_SAM"/>
    <property type="match status" value="1"/>
</dbReference>
<dbReference type="InterPro" id="IPR006638">
    <property type="entry name" value="Elp3/MiaA/NifB-like_rSAM"/>
</dbReference>
<evidence type="ECO:0000256" key="12">
    <source>
        <dbReference type="ARBA" id="ARBA00031213"/>
    </source>
</evidence>
<dbReference type="InterPro" id="IPR023404">
    <property type="entry name" value="rSAM_horseshoe"/>
</dbReference>
<dbReference type="PANTHER" id="PTHR11918:SF45">
    <property type="entry name" value="THREONYLCARBAMOYLADENOSINE TRNA METHYLTHIOTRANSFERASE"/>
    <property type="match status" value="1"/>
</dbReference>
<dbReference type="FunFam" id="3.40.50.12160:FF:000003">
    <property type="entry name" value="CDK5 regulatory subunit-associated protein 1"/>
    <property type="match status" value="1"/>
</dbReference>
<dbReference type="NCBIfam" id="TIGR01578">
    <property type="entry name" value="MiaB-like-B"/>
    <property type="match status" value="1"/>
</dbReference>
<dbReference type="SFLD" id="SFLDG01082">
    <property type="entry name" value="B12-binding_domain_containing"/>
    <property type="match status" value="1"/>
</dbReference>
<reference evidence="18" key="1">
    <citation type="journal article" date="2015" name="Nature">
        <title>Complex archaea that bridge the gap between prokaryotes and eukaryotes.</title>
        <authorList>
            <person name="Spang A."/>
            <person name="Saw J.H."/>
            <person name="Jorgensen S.L."/>
            <person name="Zaremba-Niedzwiedzka K."/>
            <person name="Martijn J."/>
            <person name="Lind A.E."/>
            <person name="van Eijk R."/>
            <person name="Schleper C."/>
            <person name="Guy L."/>
            <person name="Ettema T.J."/>
        </authorList>
    </citation>
    <scope>NUCLEOTIDE SEQUENCE</scope>
</reference>
<evidence type="ECO:0000256" key="3">
    <source>
        <dbReference type="ARBA" id="ARBA00008616"/>
    </source>
</evidence>
<accession>A0A0F9K984</accession>
<comment type="similarity">
    <text evidence="3">Belongs to the methylthiotransferase family. CDKAL1 subfamily.</text>
</comment>
<dbReference type="InterPro" id="IPR013848">
    <property type="entry name" value="Methylthiotransferase_N"/>
</dbReference>
<protein>
    <recommendedName>
        <fullName evidence="4">tRNA (N(6)-L-threonylcarbamoyladenosine(37)-C(2))-methylthiotransferase</fullName>
        <ecNumber evidence="4">2.8.4.5</ecNumber>
    </recommendedName>
    <alternativeName>
        <fullName evidence="12">tRNA-t(6)A37 methylthiotransferase</fullName>
    </alternativeName>
</protein>
<dbReference type="PROSITE" id="PS51918">
    <property type="entry name" value="RADICAL_SAM"/>
    <property type="match status" value="1"/>
</dbReference>
<keyword evidence="9" id="KW-0479">Metal-binding</keyword>
<evidence type="ECO:0000256" key="14">
    <source>
        <dbReference type="SAM" id="Phobius"/>
    </source>
</evidence>
<dbReference type="InterPro" id="IPR058240">
    <property type="entry name" value="rSAM_sf"/>
</dbReference>
<dbReference type="InterPro" id="IPR038135">
    <property type="entry name" value="Methylthiotransferase_N_sf"/>
</dbReference>
<evidence type="ECO:0000256" key="6">
    <source>
        <dbReference type="ARBA" id="ARBA00022679"/>
    </source>
</evidence>
<dbReference type="InterPro" id="IPR006466">
    <property type="entry name" value="MiaB-like_arc_euk"/>
</dbReference>
<evidence type="ECO:0000256" key="11">
    <source>
        <dbReference type="ARBA" id="ARBA00023014"/>
    </source>
</evidence>
<name>A0A0F9K984_9ZZZZ</name>
<evidence type="ECO:0000256" key="8">
    <source>
        <dbReference type="ARBA" id="ARBA00022694"/>
    </source>
</evidence>
<comment type="cofactor">
    <cofactor evidence="1">
        <name>[4Fe-4S] cluster</name>
        <dbReference type="ChEBI" id="CHEBI:49883"/>
    </cofactor>
</comment>
<dbReference type="PROSITE" id="PS01278">
    <property type="entry name" value="MTTASE_RADICAL"/>
    <property type="match status" value="1"/>
</dbReference>
<sequence>MDENSFYIETYGCTSNKADSYIILNVLEKANFNLTTLENAQFIIINTCAVKEQTENKIKSRLIDLHKKFYRVASVYIIIAGCLPFITPTYINTIKKIIPSFSAIIGLDNFTDLPDIIRQIKLGKKGFVFKSEKVVDKAKFSIDHPPGKITGIVPISEGCLGSCTYCCVKNARGKLNCYDPDSIIENVRHQLKQGIKQIYLTSQDCSSYKYNGISLTNLANRIVSLDYEFFLRIGMINPSLLINNTDGLISIIKKKKIYQFLHIPIQSGSNKILETMQRRYLISDLIEKCELIRNQLPDLTLSTDIICGFPGETEYDFLRSINFIKWLKPEILNISKFTPRPGTKAKQMKQIDSKIIKQRSLRLSNIFQNSLAHINVKWNGWQGKVLVLHAGSEKSQVFARNFAYKNVLINNYPDGEFGKFVEVKIIKVDGFNLYGMLI</sequence>
<dbReference type="InterPro" id="IPR002792">
    <property type="entry name" value="TRAM_dom"/>
</dbReference>
<evidence type="ECO:0000256" key="9">
    <source>
        <dbReference type="ARBA" id="ARBA00022723"/>
    </source>
</evidence>
<keyword evidence="14" id="KW-1133">Transmembrane helix</keyword>
<comment type="caution">
    <text evidence="18">The sequence shown here is derived from an EMBL/GenBank/DDBJ whole genome shotgun (WGS) entry which is preliminary data.</text>
</comment>
<proteinExistence type="inferred from homology"/>
<feature type="domain" description="Radical SAM core" evidence="17">
    <location>
        <begin position="145"/>
        <end position="375"/>
    </location>
</feature>
<evidence type="ECO:0000256" key="2">
    <source>
        <dbReference type="ARBA" id="ARBA00002399"/>
    </source>
</evidence>
<feature type="domain" description="MTTase N-terminal" evidence="16">
    <location>
        <begin position="4"/>
        <end position="122"/>
    </location>
</feature>
<keyword evidence="11" id="KW-0411">Iron-sulfur</keyword>
<feature type="domain" description="TRAM" evidence="15">
    <location>
        <begin position="376"/>
        <end position="438"/>
    </location>
</feature>
<dbReference type="EMBL" id="LAZR01014176">
    <property type="protein sequence ID" value="KKM18643.1"/>
    <property type="molecule type" value="Genomic_DNA"/>
</dbReference>
<keyword evidence="5" id="KW-0004">4Fe-4S</keyword>
<evidence type="ECO:0000259" key="16">
    <source>
        <dbReference type="PROSITE" id="PS51449"/>
    </source>
</evidence>
<dbReference type="SMART" id="SM00729">
    <property type="entry name" value="Elp3"/>
    <property type="match status" value="1"/>
</dbReference>
<evidence type="ECO:0000256" key="5">
    <source>
        <dbReference type="ARBA" id="ARBA00022485"/>
    </source>
</evidence>
<dbReference type="PANTHER" id="PTHR11918">
    <property type="entry name" value="RADICAL SAM PROTEINS"/>
    <property type="match status" value="1"/>
</dbReference>
<keyword evidence="8" id="KW-0819">tRNA processing</keyword>
<dbReference type="SUPFAM" id="SSF102114">
    <property type="entry name" value="Radical SAM enzymes"/>
    <property type="match status" value="1"/>
</dbReference>
<dbReference type="Gene3D" id="3.40.50.12160">
    <property type="entry name" value="Methylthiotransferase, N-terminal domain"/>
    <property type="match status" value="1"/>
</dbReference>
<dbReference type="Pfam" id="PF00919">
    <property type="entry name" value="UPF0004"/>
    <property type="match status" value="1"/>
</dbReference>
<dbReference type="InterPro" id="IPR007197">
    <property type="entry name" value="rSAM"/>
</dbReference>
<keyword evidence="14" id="KW-0472">Membrane</keyword>
<organism evidence="18">
    <name type="scientific">marine sediment metagenome</name>
    <dbReference type="NCBI Taxonomy" id="412755"/>
    <lineage>
        <taxon>unclassified sequences</taxon>
        <taxon>metagenomes</taxon>
        <taxon>ecological metagenomes</taxon>
    </lineage>
</organism>
<keyword evidence="7" id="KW-0949">S-adenosyl-L-methionine</keyword>
<dbReference type="FunFam" id="3.80.30.20:FF:000002">
    <property type="entry name" value="threonylcarbamoyladenosine tRNA methylthiotransferase isoform X2"/>
    <property type="match status" value="1"/>
</dbReference>
<evidence type="ECO:0000256" key="7">
    <source>
        <dbReference type="ARBA" id="ARBA00022691"/>
    </source>
</evidence>
<dbReference type="EC" id="2.8.4.5" evidence="4"/>
<evidence type="ECO:0000256" key="10">
    <source>
        <dbReference type="ARBA" id="ARBA00023004"/>
    </source>
</evidence>
<dbReference type="AlphaFoldDB" id="A0A0F9K984"/>
<gene>
    <name evidence="18" type="ORF">LCGC14_1663600</name>
</gene>
<dbReference type="GO" id="GO:0051539">
    <property type="term" value="F:4 iron, 4 sulfur cluster binding"/>
    <property type="evidence" value="ECO:0007669"/>
    <property type="project" value="UniProtKB-KW"/>
</dbReference>
<keyword evidence="6" id="KW-0808">Transferase</keyword>
<dbReference type="SFLD" id="SFLDS00029">
    <property type="entry name" value="Radical_SAM"/>
    <property type="match status" value="1"/>
</dbReference>
<comment type="catalytic activity">
    <reaction evidence="13">
        <text>N(6)-L-threonylcarbamoyladenosine(37) in tRNA + (sulfur carrier)-SH + AH2 + 2 S-adenosyl-L-methionine = 2-methylsulfanyl-N(6)-L-threonylcarbamoyladenosine(37) in tRNA + (sulfur carrier)-H + 5'-deoxyadenosine + L-methionine + A + S-adenosyl-L-homocysteine + 2 H(+)</text>
        <dbReference type="Rhea" id="RHEA:37075"/>
        <dbReference type="Rhea" id="RHEA-COMP:10163"/>
        <dbReference type="Rhea" id="RHEA-COMP:11092"/>
        <dbReference type="Rhea" id="RHEA-COMP:14737"/>
        <dbReference type="Rhea" id="RHEA-COMP:14739"/>
        <dbReference type="ChEBI" id="CHEBI:13193"/>
        <dbReference type="ChEBI" id="CHEBI:15378"/>
        <dbReference type="ChEBI" id="CHEBI:17319"/>
        <dbReference type="ChEBI" id="CHEBI:17499"/>
        <dbReference type="ChEBI" id="CHEBI:29917"/>
        <dbReference type="ChEBI" id="CHEBI:57844"/>
        <dbReference type="ChEBI" id="CHEBI:57856"/>
        <dbReference type="ChEBI" id="CHEBI:59789"/>
        <dbReference type="ChEBI" id="CHEBI:64428"/>
        <dbReference type="ChEBI" id="CHEBI:74418"/>
        <dbReference type="ChEBI" id="CHEBI:74420"/>
        <dbReference type="EC" id="2.8.4.5"/>
    </reaction>
</comment>
<dbReference type="PROSITE" id="PS51449">
    <property type="entry name" value="MTTASE_N"/>
    <property type="match status" value="1"/>
</dbReference>
<dbReference type="InterPro" id="IPR020612">
    <property type="entry name" value="Methylthiotransferase_CS"/>
</dbReference>